<dbReference type="InterPro" id="IPR025287">
    <property type="entry name" value="WAK_GUB"/>
</dbReference>
<comment type="caution">
    <text evidence="5">The sequence shown here is derived from an EMBL/GenBank/DDBJ whole genome shotgun (WGS) entry which is preliminary data.</text>
</comment>
<evidence type="ECO:0000256" key="3">
    <source>
        <dbReference type="SAM" id="SignalP"/>
    </source>
</evidence>
<evidence type="ECO:0000313" key="6">
    <source>
        <dbReference type="Proteomes" id="UP001454036"/>
    </source>
</evidence>
<sequence length="142" mass="16419">MSFFGHLRWVMFDFLISLIIYAQLSGCQSDDRYESAVRFSSVEQNVGYPFWGKDRPEYCGYPGFELKCDGDVPHITIKSILYRVVKVGNDNFTVARDDLWNSPPTQFHNTTLDFNLFNYTQHNQSLLSLFFPWGTISVAVPI</sequence>
<evidence type="ECO:0000313" key="5">
    <source>
        <dbReference type="EMBL" id="GAA0167528.1"/>
    </source>
</evidence>
<organism evidence="5 6">
    <name type="scientific">Lithospermum erythrorhizon</name>
    <name type="common">Purple gromwell</name>
    <name type="synonym">Lithospermum officinale var. erythrorhizon</name>
    <dbReference type="NCBI Taxonomy" id="34254"/>
    <lineage>
        <taxon>Eukaryota</taxon>
        <taxon>Viridiplantae</taxon>
        <taxon>Streptophyta</taxon>
        <taxon>Embryophyta</taxon>
        <taxon>Tracheophyta</taxon>
        <taxon>Spermatophyta</taxon>
        <taxon>Magnoliopsida</taxon>
        <taxon>eudicotyledons</taxon>
        <taxon>Gunneridae</taxon>
        <taxon>Pentapetalae</taxon>
        <taxon>asterids</taxon>
        <taxon>lamiids</taxon>
        <taxon>Boraginales</taxon>
        <taxon>Boraginaceae</taxon>
        <taxon>Boraginoideae</taxon>
        <taxon>Lithospermeae</taxon>
        <taxon>Lithospermum</taxon>
    </lineage>
</organism>
<dbReference type="Pfam" id="PF13947">
    <property type="entry name" value="GUB_WAK_bind"/>
    <property type="match status" value="1"/>
</dbReference>
<evidence type="ECO:0000259" key="4">
    <source>
        <dbReference type="Pfam" id="PF13947"/>
    </source>
</evidence>
<gene>
    <name evidence="5" type="ORF">LIER_40394</name>
</gene>
<dbReference type="PANTHER" id="PTHR33138:SF72">
    <property type="entry name" value="WALL-ASSOCIATED RECEPTOR KINASE CARBOXY-TERMINAL PROTEIN"/>
    <property type="match status" value="1"/>
</dbReference>
<evidence type="ECO:0000256" key="1">
    <source>
        <dbReference type="ARBA" id="ARBA00004167"/>
    </source>
</evidence>
<evidence type="ECO:0000256" key="2">
    <source>
        <dbReference type="ARBA" id="ARBA00022729"/>
    </source>
</evidence>
<comment type="subcellular location">
    <subcellularLocation>
        <location evidence="1">Membrane</location>
        <topology evidence="1">Single-pass membrane protein</topology>
    </subcellularLocation>
</comment>
<dbReference type="GO" id="GO:0016020">
    <property type="term" value="C:membrane"/>
    <property type="evidence" value="ECO:0007669"/>
    <property type="project" value="UniProtKB-SubCell"/>
</dbReference>
<dbReference type="GO" id="GO:0030247">
    <property type="term" value="F:polysaccharide binding"/>
    <property type="evidence" value="ECO:0007669"/>
    <property type="project" value="InterPro"/>
</dbReference>
<keyword evidence="2 3" id="KW-0732">Signal</keyword>
<reference evidence="5 6" key="1">
    <citation type="submission" date="2024-01" db="EMBL/GenBank/DDBJ databases">
        <title>The complete chloroplast genome sequence of Lithospermum erythrorhizon: insights into the phylogenetic relationship among Boraginaceae species and the maternal lineages of purple gromwells.</title>
        <authorList>
            <person name="Okada T."/>
            <person name="Watanabe K."/>
        </authorList>
    </citation>
    <scope>NUCLEOTIDE SEQUENCE [LARGE SCALE GENOMIC DNA]</scope>
</reference>
<feature type="domain" description="Wall-associated receptor kinase galacturonan-binding" evidence="4">
    <location>
        <begin position="44"/>
        <end position="94"/>
    </location>
</feature>
<proteinExistence type="predicted"/>
<name>A0AAV3QV75_LITER</name>
<keyword evidence="6" id="KW-1185">Reference proteome</keyword>
<feature type="chain" id="PRO_5043651937" description="Wall-associated receptor kinase galacturonan-binding domain-containing protein" evidence="3">
    <location>
        <begin position="30"/>
        <end position="142"/>
    </location>
</feature>
<dbReference type="EMBL" id="BAABME010023202">
    <property type="protein sequence ID" value="GAA0167528.1"/>
    <property type="molecule type" value="Genomic_DNA"/>
</dbReference>
<dbReference type="PANTHER" id="PTHR33138">
    <property type="entry name" value="OS01G0690200 PROTEIN"/>
    <property type="match status" value="1"/>
</dbReference>
<feature type="signal peptide" evidence="3">
    <location>
        <begin position="1"/>
        <end position="29"/>
    </location>
</feature>
<dbReference type="AlphaFoldDB" id="A0AAV3QV75"/>
<accession>A0AAV3QV75</accession>
<protein>
    <recommendedName>
        <fullName evidence="4">Wall-associated receptor kinase galacturonan-binding domain-containing protein</fullName>
    </recommendedName>
</protein>
<dbReference type="Proteomes" id="UP001454036">
    <property type="component" value="Unassembled WGS sequence"/>
</dbReference>